<dbReference type="AlphaFoldDB" id="A0A3B0XVV3"/>
<feature type="transmembrane region" description="Helical" evidence="1">
    <location>
        <begin position="12"/>
        <end position="33"/>
    </location>
</feature>
<feature type="transmembrane region" description="Helical" evidence="1">
    <location>
        <begin position="81"/>
        <end position="98"/>
    </location>
</feature>
<reference evidence="2" key="1">
    <citation type="submission" date="2018-06" db="EMBL/GenBank/DDBJ databases">
        <authorList>
            <person name="Zhirakovskaya E."/>
        </authorList>
    </citation>
    <scope>NUCLEOTIDE SEQUENCE</scope>
</reference>
<protein>
    <submittedName>
        <fullName evidence="2">Uncharacterized protein</fullName>
    </submittedName>
</protein>
<proteinExistence type="predicted"/>
<accession>A0A3B0XVV3</accession>
<organism evidence="2">
    <name type="scientific">hydrothermal vent metagenome</name>
    <dbReference type="NCBI Taxonomy" id="652676"/>
    <lineage>
        <taxon>unclassified sequences</taxon>
        <taxon>metagenomes</taxon>
        <taxon>ecological metagenomes</taxon>
    </lineage>
</organism>
<evidence type="ECO:0000313" key="2">
    <source>
        <dbReference type="EMBL" id="VAW71661.1"/>
    </source>
</evidence>
<keyword evidence="1" id="KW-1133">Transmembrane helix</keyword>
<feature type="transmembrane region" description="Helical" evidence="1">
    <location>
        <begin position="53"/>
        <end position="74"/>
    </location>
</feature>
<sequence length="99" mass="11453">MKKNLQQVLNKIFQVILVLILLLDVYELVNYLSAPEDYMFGTEVNGWRYSSEMYYSGVLLFELLLVSSVLFAGFSRMSIKSLLLLRGLVFVIVAAFWFL</sequence>
<keyword evidence="1" id="KW-0472">Membrane</keyword>
<name>A0A3B0XVV3_9ZZZZ</name>
<dbReference type="EMBL" id="UOFJ01000615">
    <property type="protein sequence ID" value="VAW71661.1"/>
    <property type="molecule type" value="Genomic_DNA"/>
</dbReference>
<evidence type="ECO:0000256" key="1">
    <source>
        <dbReference type="SAM" id="Phobius"/>
    </source>
</evidence>
<keyword evidence="1" id="KW-0812">Transmembrane</keyword>
<gene>
    <name evidence="2" type="ORF">MNBD_GAMMA10-2690</name>
</gene>